<dbReference type="PANTHER" id="PTHR12159:SF9">
    <property type="entry name" value="G_T MISMATCH-SPECIFIC THYMINE DNA GLYCOSYLASE"/>
    <property type="match status" value="1"/>
</dbReference>
<sequence length="1024" mass="110859">MAAQEALHGLHNSPDLNSCDRYISYVKNEPMGNNGYDYNYAISDGTYANHHYNPYMHYGEPQHSYDHLASHHHHHYGPPPQNGPGPENHHHPVHYPQAQPQIPNPHMNQHHHPHHYGHGMDGGMSLNPPSHYNMMPSNTAGPVYKEENAEDPYSFVDEETGVNRTTAAPAVDSIKTEPTTAPAPKKRGRKKKILTEPVPSPFSFSHRDIEPLPPMTMESILPVGADAADGQPGKRKYTKSEHYKQRRRHDRFNGMTEEEVRSRTLPDHLASNLDIVIIGINPGLFAAYKGHHYAGPGNHFWKCLYLAGLVPEPMTADDDFKLMHFGIGFTNMVARATKGSADLTRKEIREGGRILLEKLQLYRPKIAVFNGKGIYEVFSGKKEFTFGKQPECIDGTNTFIWVMPSSSARCAQLPRAMDKVPFYSALKKFRDYLNGLIPEIDENEVIFNDPKIRAADDGTEISEHLKVDSLSSDDLPALVGASEFAVDSEQQQQQQQTQPMNLPALLPIEDGMGGQVPVKKKRGRPKKIRADGTTAPTPVKQSNASAAQATSSSSTAMNGAADFVNGQPPKKKRGRPKKIRTDEVRPVPQMMDANGGLSNSFGGGGGSSSSNHSHMENNRGPHSPAPSSYSMVAGHSFVNNQPSVINHPSSSSSASSQQQQHSHALDYYGRASSNVGGGPLSGLCNDMSPHQSTSSTPQPATSSPRQLEFDPGMREGHPKTEHRATPAELNGDSRHHQMTSPGVNSSSKSVEQHHPPPPPPPPPRSHPGTPQPMAYRPTPPAVPYHVPNQVKDVASKSLSGLESLVDQIPNMADGEQQQQHAQHQQQHPNGLHGQQQQQPVAVSTSFGHYSTAPAQPSFSYPSTSFGHYAPHYTTPNGGSFPPNLYNPGAQESVFNRTGTVSYPMSFPTSQMNGRSPAMAAGFPYSSYGQAYPHPPHSGAPSGFSPYNPPGSGVIGGFHPSTSYAYGTTYAPSYTTTQAAAASYLNAAAANHQAQLDGSRGSSGGGSGGGSKDERNSDPAAFGGY</sequence>
<dbReference type="FunFam" id="3.40.470.10:FF:000002">
    <property type="entry name" value="G/T mismatch-specific thymine DNA glycosylase"/>
    <property type="match status" value="1"/>
</dbReference>
<feature type="region of interest" description="Disordered" evidence="18">
    <location>
        <begin position="989"/>
        <end position="1024"/>
    </location>
</feature>
<evidence type="ECO:0000256" key="18">
    <source>
        <dbReference type="SAM" id="MobiDB-lite"/>
    </source>
</evidence>
<evidence type="ECO:0000256" key="2">
    <source>
        <dbReference type="ARBA" id="ARBA00022499"/>
    </source>
</evidence>
<feature type="region of interest" description="Disordered" evidence="18">
    <location>
        <begin position="69"/>
        <end position="123"/>
    </location>
</feature>
<gene>
    <name evidence="20" type="ORF">DGAL_LOCUS14597</name>
</gene>
<keyword evidence="6" id="KW-0156">Chromatin regulator</keyword>
<organism evidence="20 21">
    <name type="scientific">Daphnia galeata</name>
    <dbReference type="NCBI Taxonomy" id="27404"/>
    <lineage>
        <taxon>Eukaryota</taxon>
        <taxon>Metazoa</taxon>
        <taxon>Ecdysozoa</taxon>
        <taxon>Arthropoda</taxon>
        <taxon>Crustacea</taxon>
        <taxon>Branchiopoda</taxon>
        <taxon>Diplostraca</taxon>
        <taxon>Cladocera</taxon>
        <taxon>Anomopoda</taxon>
        <taxon>Daphniidae</taxon>
        <taxon>Daphnia</taxon>
    </lineage>
</organism>
<dbReference type="Gene3D" id="3.40.470.10">
    <property type="entry name" value="Uracil-DNA glycosylase-like domain"/>
    <property type="match status" value="1"/>
</dbReference>
<evidence type="ECO:0000256" key="14">
    <source>
        <dbReference type="ARBA" id="ARBA00064519"/>
    </source>
</evidence>
<feature type="compositionally biased region" description="Basic residues" evidence="18">
    <location>
        <begin position="108"/>
        <end position="117"/>
    </location>
</feature>
<feature type="compositionally biased region" description="Polar residues" evidence="18">
    <location>
        <begin position="738"/>
        <end position="749"/>
    </location>
</feature>
<proteinExistence type="inferred from homology"/>
<dbReference type="InterPro" id="IPR005122">
    <property type="entry name" value="Uracil-DNA_glycosylase-like"/>
</dbReference>
<feature type="compositionally biased region" description="Gly residues" evidence="18">
    <location>
        <begin position="1000"/>
        <end position="1009"/>
    </location>
</feature>
<comment type="similarity">
    <text evidence="13">Belongs to the uracil-DNA glycosylase (UDG) superfamily. TDG/mug family.</text>
</comment>
<evidence type="ECO:0000256" key="8">
    <source>
        <dbReference type="ARBA" id="ARBA00023159"/>
    </source>
</evidence>
<feature type="region of interest" description="Disordered" evidence="18">
    <location>
        <begin position="173"/>
        <end position="206"/>
    </location>
</feature>
<feature type="compositionally biased region" description="Low complexity" evidence="18">
    <location>
        <begin position="816"/>
        <end position="827"/>
    </location>
</feature>
<evidence type="ECO:0000256" key="1">
    <source>
        <dbReference type="ARBA" id="ARBA00004123"/>
    </source>
</evidence>
<evidence type="ECO:0000256" key="5">
    <source>
        <dbReference type="ARBA" id="ARBA00022843"/>
    </source>
</evidence>
<feature type="compositionally biased region" description="Polar residues" evidence="18">
    <location>
        <begin position="832"/>
        <end position="842"/>
    </location>
</feature>
<feature type="compositionally biased region" description="Low complexity" evidence="18">
    <location>
        <begin position="989"/>
        <end position="999"/>
    </location>
</feature>
<dbReference type="CDD" id="cd10028">
    <property type="entry name" value="UDG-F2_TDG_MUG"/>
    <property type="match status" value="1"/>
</dbReference>
<evidence type="ECO:0000313" key="21">
    <source>
        <dbReference type="Proteomes" id="UP000789390"/>
    </source>
</evidence>
<evidence type="ECO:0000256" key="6">
    <source>
        <dbReference type="ARBA" id="ARBA00022853"/>
    </source>
</evidence>
<evidence type="ECO:0000313" key="20">
    <source>
        <dbReference type="EMBL" id="CAH0110988.1"/>
    </source>
</evidence>
<evidence type="ECO:0000256" key="15">
    <source>
        <dbReference type="ARBA" id="ARBA00066769"/>
    </source>
</evidence>
<dbReference type="GO" id="GO:0005654">
    <property type="term" value="C:nucleoplasm"/>
    <property type="evidence" value="ECO:0007669"/>
    <property type="project" value="UniProtKB-ARBA"/>
</dbReference>
<feature type="compositionally biased region" description="Low complexity" evidence="18">
    <location>
        <begin position="649"/>
        <end position="662"/>
    </location>
</feature>
<feature type="compositionally biased region" description="Basic residues" evidence="18">
    <location>
        <begin position="518"/>
        <end position="527"/>
    </location>
</feature>
<keyword evidence="8" id="KW-0010">Activator</keyword>
<keyword evidence="5" id="KW-0832">Ubl conjugation</keyword>
<evidence type="ECO:0000256" key="12">
    <source>
        <dbReference type="ARBA" id="ARBA00052915"/>
    </source>
</evidence>
<evidence type="ECO:0000256" key="3">
    <source>
        <dbReference type="ARBA" id="ARBA00022763"/>
    </source>
</evidence>
<evidence type="ECO:0000259" key="19">
    <source>
        <dbReference type="Pfam" id="PF03167"/>
    </source>
</evidence>
<keyword evidence="10" id="KW-0234">DNA repair</keyword>
<evidence type="ECO:0000256" key="11">
    <source>
        <dbReference type="ARBA" id="ARBA00023242"/>
    </source>
</evidence>
<evidence type="ECO:0000256" key="16">
    <source>
        <dbReference type="ARBA" id="ARBA00071248"/>
    </source>
</evidence>
<dbReference type="Proteomes" id="UP000789390">
    <property type="component" value="Unassembled WGS sequence"/>
</dbReference>
<name>A0A8J2RXW9_9CRUS</name>
<feature type="compositionally biased region" description="Basic residues" evidence="18">
    <location>
        <begin position="569"/>
        <end position="578"/>
    </location>
</feature>
<dbReference type="Pfam" id="PF03167">
    <property type="entry name" value="UDG"/>
    <property type="match status" value="1"/>
</dbReference>
<evidence type="ECO:0000256" key="9">
    <source>
        <dbReference type="ARBA" id="ARBA00023163"/>
    </source>
</evidence>
<keyword evidence="9" id="KW-0804">Transcription</keyword>
<reference evidence="20" key="1">
    <citation type="submission" date="2021-11" db="EMBL/GenBank/DDBJ databases">
        <authorList>
            <person name="Schell T."/>
        </authorList>
    </citation>
    <scope>NUCLEOTIDE SEQUENCE</scope>
    <source>
        <strain evidence="20">M5</strain>
    </source>
</reference>
<protein>
    <recommendedName>
        <fullName evidence="16">G/T mismatch-specific thymine DNA glycosylase</fullName>
        <ecNumber evidence="15">3.2.2.29</ecNumber>
    </recommendedName>
    <alternativeName>
        <fullName evidence="17">Thymine-DNA glycosylase</fullName>
    </alternativeName>
</protein>
<feature type="region of interest" description="Disordered" evidence="18">
    <location>
        <begin position="678"/>
        <end position="786"/>
    </location>
</feature>
<dbReference type="GO" id="GO:0003677">
    <property type="term" value="F:DNA binding"/>
    <property type="evidence" value="ECO:0007669"/>
    <property type="project" value="InterPro"/>
</dbReference>
<keyword evidence="11" id="KW-0539">Nucleus</keyword>
<dbReference type="GO" id="GO:0006285">
    <property type="term" value="P:base-excision repair, AP site formation"/>
    <property type="evidence" value="ECO:0007669"/>
    <property type="project" value="InterPro"/>
</dbReference>
<accession>A0A8J2RXW9</accession>
<evidence type="ECO:0000256" key="17">
    <source>
        <dbReference type="ARBA" id="ARBA00083221"/>
    </source>
</evidence>
<keyword evidence="3" id="KW-0227">DNA damage</keyword>
<evidence type="ECO:0000256" key="13">
    <source>
        <dbReference type="ARBA" id="ARBA00061261"/>
    </source>
</evidence>
<feature type="domain" description="Uracil-DNA glycosylase-like" evidence="19">
    <location>
        <begin position="267"/>
        <end position="412"/>
    </location>
</feature>
<dbReference type="GO" id="GO:0032183">
    <property type="term" value="F:SUMO binding"/>
    <property type="evidence" value="ECO:0007669"/>
    <property type="project" value="UniProtKB-ARBA"/>
</dbReference>
<dbReference type="InterPro" id="IPR017956">
    <property type="entry name" value="AT_hook_DNA-bd_motif"/>
</dbReference>
<dbReference type="SMART" id="SM00384">
    <property type="entry name" value="AT_hook"/>
    <property type="match status" value="3"/>
</dbReference>
<feature type="compositionally biased region" description="Pro residues" evidence="18">
    <location>
        <begin position="755"/>
        <end position="765"/>
    </location>
</feature>
<feature type="compositionally biased region" description="Polar residues" evidence="18">
    <location>
        <begin position="637"/>
        <end position="648"/>
    </location>
</feature>
<dbReference type="GO" id="GO:0040029">
    <property type="term" value="P:epigenetic regulation of gene expression"/>
    <property type="evidence" value="ECO:0007669"/>
    <property type="project" value="UniProtKB-ARBA"/>
</dbReference>
<evidence type="ECO:0000256" key="10">
    <source>
        <dbReference type="ARBA" id="ARBA00023204"/>
    </source>
</evidence>
<feature type="region of interest" description="Disordered" evidence="18">
    <location>
        <begin position="224"/>
        <end position="247"/>
    </location>
</feature>
<feature type="region of interest" description="Disordered" evidence="18">
    <location>
        <begin position="813"/>
        <end position="842"/>
    </location>
</feature>
<evidence type="ECO:0000256" key="7">
    <source>
        <dbReference type="ARBA" id="ARBA00023015"/>
    </source>
</evidence>
<feature type="compositionally biased region" description="Low complexity" evidence="18">
    <location>
        <begin position="688"/>
        <end position="706"/>
    </location>
</feature>
<dbReference type="GO" id="GO:0141016">
    <property type="term" value="F:G/T mismatch-specific thymine-DNA glycosylase activity"/>
    <property type="evidence" value="ECO:0007669"/>
    <property type="project" value="UniProtKB-EC"/>
</dbReference>
<dbReference type="PANTHER" id="PTHR12159">
    <property type="entry name" value="G/T AND G/U MISMATCH-SPECIFIC DNA GLYCOSYLASE"/>
    <property type="match status" value="1"/>
</dbReference>
<feature type="compositionally biased region" description="Basic and acidic residues" evidence="18">
    <location>
        <begin position="707"/>
        <end position="735"/>
    </location>
</feature>
<dbReference type="InterPro" id="IPR015637">
    <property type="entry name" value="MUG/TDG"/>
</dbReference>
<evidence type="ECO:0000256" key="4">
    <source>
        <dbReference type="ARBA" id="ARBA00022801"/>
    </source>
</evidence>
<feature type="compositionally biased region" description="Low complexity" evidence="18">
    <location>
        <begin position="541"/>
        <end position="556"/>
    </location>
</feature>
<comment type="subunit">
    <text evidence="14">Homodimer. Interacts with AICDA and GADD45A.</text>
</comment>
<feature type="region of interest" description="Disordered" evidence="18">
    <location>
        <begin position="504"/>
        <end position="664"/>
    </location>
</feature>
<keyword evidence="7" id="KW-0805">Transcription regulation</keyword>
<keyword evidence="4" id="KW-0378">Hydrolase</keyword>
<dbReference type="InterPro" id="IPR036895">
    <property type="entry name" value="Uracil-DNA_glycosylase-like_sf"/>
</dbReference>
<dbReference type="GO" id="GO:0004844">
    <property type="term" value="F:uracil DNA N-glycosylase activity"/>
    <property type="evidence" value="ECO:0007669"/>
    <property type="project" value="TreeGrafter"/>
</dbReference>
<dbReference type="OrthoDB" id="565731at2759"/>
<dbReference type="AlphaFoldDB" id="A0A8J2RXW9"/>
<dbReference type="SUPFAM" id="SSF52141">
    <property type="entry name" value="Uracil-DNA glycosylase-like"/>
    <property type="match status" value="1"/>
</dbReference>
<keyword evidence="21" id="KW-1185">Reference proteome</keyword>
<comment type="caution">
    <text evidence="20">The sequence shown here is derived from an EMBL/GenBank/DDBJ whole genome shotgun (WGS) entry which is preliminary data.</text>
</comment>
<comment type="catalytic activity">
    <reaction evidence="12">
        <text>Hydrolyzes mismatched double-stranded DNA and polynucleotides, releasing free thymine.</text>
        <dbReference type="EC" id="3.2.2.29"/>
    </reaction>
</comment>
<dbReference type="EC" id="3.2.2.29" evidence="15"/>
<keyword evidence="2" id="KW-1017">Isopeptide bond</keyword>
<dbReference type="EMBL" id="CAKKLH010000309">
    <property type="protein sequence ID" value="CAH0110988.1"/>
    <property type="molecule type" value="Genomic_DNA"/>
</dbReference>
<comment type="subcellular location">
    <subcellularLocation>
        <location evidence="1">Nucleus</location>
    </subcellularLocation>
</comment>